<keyword evidence="2" id="KW-0472">Membrane</keyword>
<keyword evidence="2" id="KW-1133">Transmembrane helix</keyword>
<dbReference type="SUPFAM" id="SSF48452">
    <property type="entry name" value="TPR-like"/>
    <property type="match status" value="1"/>
</dbReference>
<dbReference type="InterPro" id="IPR011990">
    <property type="entry name" value="TPR-like_helical_dom_sf"/>
</dbReference>
<feature type="domain" description="HTH araC/xylS-type" evidence="3">
    <location>
        <begin position="484"/>
        <end position="586"/>
    </location>
</feature>
<dbReference type="Gene3D" id="1.10.10.60">
    <property type="entry name" value="Homeodomain-like"/>
    <property type="match status" value="1"/>
</dbReference>
<dbReference type="PANTHER" id="PTHR43280">
    <property type="entry name" value="ARAC-FAMILY TRANSCRIPTIONAL REGULATOR"/>
    <property type="match status" value="1"/>
</dbReference>
<gene>
    <name evidence="4" type="ORF">LO744_11775</name>
</gene>
<keyword evidence="1" id="KW-0238">DNA-binding</keyword>
<organism evidence="4 5">
    <name type="scientific">Chryseobacterium turcicum</name>
    <dbReference type="NCBI Taxonomy" id="2898076"/>
    <lineage>
        <taxon>Bacteria</taxon>
        <taxon>Pseudomonadati</taxon>
        <taxon>Bacteroidota</taxon>
        <taxon>Flavobacteriia</taxon>
        <taxon>Flavobacteriales</taxon>
        <taxon>Weeksellaceae</taxon>
        <taxon>Chryseobacterium group</taxon>
        <taxon>Chryseobacterium</taxon>
    </lineage>
</organism>
<evidence type="ECO:0000259" key="3">
    <source>
        <dbReference type="PROSITE" id="PS01124"/>
    </source>
</evidence>
<reference evidence="4" key="1">
    <citation type="submission" date="2021-11" db="EMBL/GenBank/DDBJ databases">
        <title>Description of novel Chryseobacterium species.</title>
        <authorList>
            <person name="Saticioglu I.B."/>
            <person name="Ay H."/>
            <person name="Altun S."/>
            <person name="Duman M."/>
        </authorList>
    </citation>
    <scope>NUCLEOTIDE SEQUENCE</scope>
    <source>
        <strain evidence="4">C-17</strain>
    </source>
</reference>
<comment type="caution">
    <text evidence="4">The sequence shown here is derived from an EMBL/GenBank/DDBJ whole genome shotgun (WGS) entry which is preliminary data.</text>
</comment>
<evidence type="ECO:0000313" key="4">
    <source>
        <dbReference type="EMBL" id="MCD1117536.1"/>
    </source>
</evidence>
<dbReference type="GO" id="GO:0003700">
    <property type="term" value="F:DNA-binding transcription factor activity"/>
    <property type="evidence" value="ECO:0007669"/>
    <property type="project" value="InterPro"/>
</dbReference>
<dbReference type="EMBL" id="JAJNAY010000001">
    <property type="protein sequence ID" value="MCD1117536.1"/>
    <property type="molecule type" value="Genomic_DNA"/>
</dbReference>
<dbReference type="PROSITE" id="PS01124">
    <property type="entry name" value="HTH_ARAC_FAMILY_2"/>
    <property type="match status" value="1"/>
</dbReference>
<dbReference type="GO" id="GO:0043565">
    <property type="term" value="F:sequence-specific DNA binding"/>
    <property type="evidence" value="ECO:0007669"/>
    <property type="project" value="InterPro"/>
</dbReference>
<evidence type="ECO:0000256" key="2">
    <source>
        <dbReference type="SAM" id="Phobius"/>
    </source>
</evidence>
<keyword evidence="2" id="KW-0812">Transmembrane</keyword>
<sequence>MLILKGHIAFVFFLFVNLFQSQEQQNSYKKLSSIFNKYVENDERAMVYVNLYIQKAKEESDLKRLIVGYEEAIYYSSLIERKLKYSDSTIITALKAEDKDQISRSYLGKGIIYYYNVRNFKKALAEYIRAYQYSKGSEDEYLKNKIIYHLGIVKCYLGYNSEAAGHFVETASYFETNMKSDGLHENTRLNYESGYFNSIYRLSKCYHNLKLYVKEDSLIKIGLDKIDGSDKLSTEFAYFQKGRGIQLIRQQRPDEALLHFKIAEDILMHKQDVASLATVNFYLGKLYWNAGKRKESLVHLNKVDAMFNKYKMITPEIRSSYEYLINDTKEHGNKDKRLYYTTQLLKADSIIITDFPPLSSKMKYEYDTERLMAEKNDLMKIKHLGTIAFASTTTVGVFFLSLVLHRFKRKKRILTDKYNLILAKMNQLGKNSLSAYDVKICNDGNTKYIDPHFSVEDQKESMDEDGNAKELYNTELVEKVLNKLKIFEQKELYLNKNLKLPDVAILVGTNRTTLSYILNEHMNIGYPEYIKGLRINYITKLILEDKKYLQYKIESLAEICGMASRQVFRVHFQEINGMTPKDFVKKRFAELDRL</sequence>
<dbReference type="Gene3D" id="1.25.40.10">
    <property type="entry name" value="Tetratricopeptide repeat domain"/>
    <property type="match status" value="1"/>
</dbReference>
<dbReference type="RefSeq" id="WP_230669487.1">
    <property type="nucleotide sequence ID" value="NZ_JAJNAY010000001.1"/>
</dbReference>
<proteinExistence type="predicted"/>
<accession>A0A9Q3YVK8</accession>
<evidence type="ECO:0000256" key="1">
    <source>
        <dbReference type="ARBA" id="ARBA00023125"/>
    </source>
</evidence>
<dbReference type="AlphaFoldDB" id="A0A9Q3YVK8"/>
<protein>
    <submittedName>
        <fullName evidence="4">AraC family transcriptional regulator</fullName>
    </submittedName>
</protein>
<feature type="transmembrane region" description="Helical" evidence="2">
    <location>
        <begin position="384"/>
        <end position="404"/>
    </location>
</feature>
<dbReference type="PANTHER" id="PTHR43280:SF29">
    <property type="entry name" value="ARAC-FAMILY TRANSCRIPTIONAL REGULATOR"/>
    <property type="match status" value="1"/>
</dbReference>
<name>A0A9Q3YVK8_9FLAO</name>
<dbReference type="Proteomes" id="UP001108025">
    <property type="component" value="Unassembled WGS sequence"/>
</dbReference>
<dbReference type="InterPro" id="IPR018060">
    <property type="entry name" value="HTH_AraC"/>
</dbReference>
<evidence type="ECO:0000313" key="5">
    <source>
        <dbReference type="Proteomes" id="UP001108025"/>
    </source>
</evidence>
<keyword evidence="5" id="KW-1185">Reference proteome</keyword>
<dbReference type="SMART" id="SM00342">
    <property type="entry name" value="HTH_ARAC"/>
    <property type="match status" value="1"/>
</dbReference>